<feature type="region of interest" description="Disordered" evidence="1">
    <location>
        <begin position="1"/>
        <end position="120"/>
    </location>
</feature>
<proteinExistence type="predicted"/>
<accession>A0AAF3FAT2</accession>
<evidence type="ECO:0000313" key="2">
    <source>
        <dbReference type="Proteomes" id="UP000887575"/>
    </source>
</evidence>
<evidence type="ECO:0000313" key="3">
    <source>
        <dbReference type="WBParaSite" id="MBELARI_LOCUS3723"/>
    </source>
</evidence>
<feature type="compositionally biased region" description="Basic and acidic residues" evidence="1">
    <location>
        <begin position="1"/>
        <end position="15"/>
    </location>
</feature>
<dbReference type="Proteomes" id="UP000887575">
    <property type="component" value="Unassembled WGS sequence"/>
</dbReference>
<reference evidence="3" key="1">
    <citation type="submission" date="2024-02" db="UniProtKB">
        <authorList>
            <consortium name="WormBaseParasite"/>
        </authorList>
    </citation>
    <scope>IDENTIFICATION</scope>
</reference>
<keyword evidence="2" id="KW-1185">Reference proteome</keyword>
<sequence length="183" mass="20728">MFSEWKKGGNHKDFAHSIAPAAPPPSHLIYPNKDKENNANKRTPNIITPNRHQKSPLLVVRSTRTTLLRNQQTNTRDFRRDTIPSSKLGPPPHHLLPLRSDSDLSRSPSREPPSYLKANHSSLNSSWSFGSLDKVPSTASTYPVHHSKPWKDPIITRKDGSDMNTHQMETLLALENNLFFANR</sequence>
<organism evidence="2 3">
    <name type="scientific">Mesorhabditis belari</name>
    <dbReference type="NCBI Taxonomy" id="2138241"/>
    <lineage>
        <taxon>Eukaryota</taxon>
        <taxon>Metazoa</taxon>
        <taxon>Ecdysozoa</taxon>
        <taxon>Nematoda</taxon>
        <taxon>Chromadorea</taxon>
        <taxon>Rhabditida</taxon>
        <taxon>Rhabditina</taxon>
        <taxon>Rhabditomorpha</taxon>
        <taxon>Rhabditoidea</taxon>
        <taxon>Rhabditidae</taxon>
        <taxon>Mesorhabditinae</taxon>
        <taxon>Mesorhabditis</taxon>
    </lineage>
</organism>
<dbReference type="WBParaSite" id="MBELARI_LOCUS3723">
    <property type="protein sequence ID" value="MBELARI_LOCUS3723"/>
    <property type="gene ID" value="MBELARI_LOCUS3723"/>
</dbReference>
<name>A0AAF3FAT2_9BILA</name>
<dbReference type="AlphaFoldDB" id="A0AAF3FAT2"/>
<feature type="compositionally biased region" description="Low complexity" evidence="1">
    <location>
        <begin position="57"/>
        <end position="69"/>
    </location>
</feature>
<protein>
    <submittedName>
        <fullName evidence="3">Uncharacterized protein</fullName>
    </submittedName>
</protein>
<evidence type="ECO:0000256" key="1">
    <source>
        <dbReference type="SAM" id="MobiDB-lite"/>
    </source>
</evidence>
<feature type="compositionally biased region" description="Polar residues" evidence="1">
    <location>
        <begin position="40"/>
        <end position="50"/>
    </location>
</feature>